<sequence>MSHCKQQLTIALSATEINTLFTSVNPAGMFEFPFGEVAPANYMFELLGFSIFYLSKHADITIDGMRIWHIDKSIL</sequence>
<evidence type="ECO:0000313" key="1">
    <source>
        <dbReference type="EMBL" id="GAH58703.1"/>
    </source>
</evidence>
<protein>
    <submittedName>
        <fullName evidence="1">Uncharacterized protein</fullName>
    </submittedName>
</protein>
<reference evidence="1" key="1">
    <citation type="journal article" date="2014" name="Front. Microbiol.">
        <title>High frequency of phylogenetically diverse reductive dehalogenase-homologous genes in deep subseafloor sedimentary metagenomes.</title>
        <authorList>
            <person name="Kawai M."/>
            <person name="Futagami T."/>
            <person name="Toyoda A."/>
            <person name="Takaki Y."/>
            <person name="Nishi S."/>
            <person name="Hori S."/>
            <person name="Arai W."/>
            <person name="Tsubouchi T."/>
            <person name="Morono Y."/>
            <person name="Uchiyama I."/>
            <person name="Ito T."/>
            <person name="Fujiyama A."/>
            <person name="Inagaki F."/>
            <person name="Takami H."/>
        </authorList>
    </citation>
    <scope>NUCLEOTIDE SEQUENCE</scope>
    <source>
        <strain evidence="1">Expedition CK06-06</strain>
    </source>
</reference>
<comment type="caution">
    <text evidence="1">The sequence shown here is derived from an EMBL/GenBank/DDBJ whole genome shotgun (WGS) entry which is preliminary data.</text>
</comment>
<gene>
    <name evidence="1" type="ORF">S03H2_32806</name>
</gene>
<organism evidence="1">
    <name type="scientific">marine sediment metagenome</name>
    <dbReference type="NCBI Taxonomy" id="412755"/>
    <lineage>
        <taxon>unclassified sequences</taxon>
        <taxon>metagenomes</taxon>
        <taxon>ecological metagenomes</taxon>
    </lineage>
</organism>
<proteinExistence type="predicted"/>
<accession>X1IMC3</accession>
<dbReference type="EMBL" id="BARU01019943">
    <property type="protein sequence ID" value="GAH58703.1"/>
    <property type="molecule type" value="Genomic_DNA"/>
</dbReference>
<feature type="non-terminal residue" evidence="1">
    <location>
        <position position="75"/>
    </location>
</feature>
<dbReference type="AlphaFoldDB" id="X1IMC3"/>
<name>X1IMC3_9ZZZZ</name>